<dbReference type="RefSeq" id="WP_154731899.1">
    <property type="nucleotide sequence ID" value="NZ_JACYYY010000038.1"/>
</dbReference>
<dbReference type="InterPro" id="IPR036397">
    <property type="entry name" value="RNaseH_sf"/>
</dbReference>
<dbReference type="Gene3D" id="3.30.420.10">
    <property type="entry name" value="Ribonuclease H-like superfamily/Ribonuclease H"/>
    <property type="match status" value="1"/>
</dbReference>
<feature type="domain" description="Winged helix-turn helix" evidence="2">
    <location>
        <begin position="106"/>
        <end position="162"/>
    </location>
</feature>
<dbReference type="InterPro" id="IPR025959">
    <property type="entry name" value="Winged_HTH_dom"/>
</dbReference>
<dbReference type="InterPro" id="IPR047655">
    <property type="entry name" value="Transpos_IS630-like"/>
</dbReference>
<dbReference type="PANTHER" id="PTHR46564">
    <property type="entry name" value="TRANSPOSASE"/>
    <property type="match status" value="1"/>
</dbReference>
<gene>
    <name evidence="3" type="ORF">GKZ95_13820</name>
</gene>
<accession>A0A6A8NKY1</accession>
<dbReference type="AlphaFoldDB" id="A0A6A8NKY1"/>
<comment type="caution">
    <text evidence="3">The sequence shown here is derived from an EMBL/GenBank/DDBJ whole genome shotgun (WGS) entry which is preliminary data.</text>
</comment>
<protein>
    <submittedName>
        <fullName evidence="3">IS630 family transposase</fullName>
    </submittedName>
</protein>
<feature type="domain" description="Tc1-like transposase DDE" evidence="1">
    <location>
        <begin position="178"/>
        <end position="320"/>
    </location>
</feature>
<dbReference type="Pfam" id="PF13358">
    <property type="entry name" value="DDE_3"/>
    <property type="match status" value="1"/>
</dbReference>
<dbReference type="InterPro" id="IPR038717">
    <property type="entry name" value="Tc1-like_DDE_dom"/>
</dbReference>
<reference evidence="3" key="1">
    <citation type="submission" date="2019-10" db="EMBL/GenBank/DDBJ databases">
        <title>Identification of the same linezolid-resistant Tn6246::fexB-poxtA-carrying Enterococcus faecium strain colonizing a hospitalized patient and bovines in different continents.</title>
        <authorList>
            <person name="Tedim A.P."/>
            <person name="Freitas A.R."/>
            <person name="Novais C."/>
            <person name="Duarte B."/>
            <person name="Elghaieb H."/>
            <person name="Abbassi M.S."/>
            <person name="Peixe L."/>
        </authorList>
    </citation>
    <scope>NUCLEOTIDE SEQUENCE</scope>
    <source>
        <strain evidence="3">2FEZ</strain>
    </source>
</reference>
<dbReference type="InterPro" id="IPR009057">
    <property type="entry name" value="Homeodomain-like_sf"/>
</dbReference>
<dbReference type="GO" id="GO:0003676">
    <property type="term" value="F:nucleic acid binding"/>
    <property type="evidence" value="ECO:0007669"/>
    <property type="project" value="InterPro"/>
</dbReference>
<dbReference type="InterPro" id="IPR012337">
    <property type="entry name" value="RNaseH-like_sf"/>
</dbReference>
<dbReference type="EMBL" id="WLYP01000031">
    <property type="protein sequence ID" value="MTD36883.1"/>
    <property type="molecule type" value="Genomic_DNA"/>
</dbReference>
<evidence type="ECO:0000259" key="1">
    <source>
        <dbReference type="Pfam" id="PF13358"/>
    </source>
</evidence>
<dbReference type="NCBIfam" id="NF033545">
    <property type="entry name" value="transpos_IS630"/>
    <property type="match status" value="1"/>
</dbReference>
<dbReference type="SUPFAM" id="SSF46689">
    <property type="entry name" value="Homeodomain-like"/>
    <property type="match status" value="1"/>
</dbReference>
<dbReference type="Pfam" id="PF13592">
    <property type="entry name" value="HTH_33"/>
    <property type="match status" value="1"/>
</dbReference>
<dbReference type="SUPFAM" id="SSF53098">
    <property type="entry name" value="Ribonuclease H-like"/>
    <property type="match status" value="1"/>
</dbReference>
<evidence type="ECO:0000313" key="3">
    <source>
        <dbReference type="EMBL" id="MTD36883.1"/>
    </source>
</evidence>
<proteinExistence type="predicted"/>
<organism evidence="3">
    <name type="scientific">Enterococcus faecium</name>
    <name type="common">Streptococcus faecium</name>
    <dbReference type="NCBI Taxonomy" id="1352"/>
    <lineage>
        <taxon>Bacteria</taxon>
        <taxon>Bacillati</taxon>
        <taxon>Bacillota</taxon>
        <taxon>Bacilli</taxon>
        <taxon>Lactobacillales</taxon>
        <taxon>Enterococcaceae</taxon>
        <taxon>Enterococcus</taxon>
    </lineage>
</organism>
<evidence type="ECO:0000259" key="2">
    <source>
        <dbReference type="Pfam" id="PF13592"/>
    </source>
</evidence>
<name>A0A6A8NKY1_ENTFC</name>
<dbReference type="Pfam" id="PF13551">
    <property type="entry name" value="HTH_29"/>
    <property type="match status" value="1"/>
</dbReference>
<dbReference type="PANTHER" id="PTHR46564:SF1">
    <property type="entry name" value="TRANSPOSASE"/>
    <property type="match status" value="1"/>
</dbReference>
<sequence>METERQIRELEKAMNTTDNRRLYEHFLAVKLVLEGHTRKEAGHTIGRDEHTVSHYVKNYCHNGIQGLVSKKQSGRPSRLTDEQEAELVQIVAYHTPEEVGFKSRANWTLAIVCDLILREWSYGYTQKGVADLLHRLGLSWTRPTYTLKKADSKKQQVFLEETFPSLKKKLLNSDIDHLLFEDETMIRDYQAIGCTWFLRGHQRKIPTYGQHKGVKLIGTLDYETGRIICTEEGAYDAAAFLRFLERTLREYPTGKIVMVLDNALIHHAKLIQSFLEENARRLALIFLPPYSPQLNLMEGVWKWLKESVINNVFFDHVQKIKQSVRGFLADVNERPLEVIDRLCVRM</sequence>